<dbReference type="SUPFAM" id="SSF56112">
    <property type="entry name" value="Protein kinase-like (PK-like)"/>
    <property type="match status" value="1"/>
</dbReference>
<keyword evidence="7" id="KW-1185">Reference proteome</keyword>
<dbReference type="InterPro" id="IPR017441">
    <property type="entry name" value="Protein_kinase_ATP_BS"/>
</dbReference>
<dbReference type="Pfam" id="PF00069">
    <property type="entry name" value="Pkinase"/>
    <property type="match status" value="1"/>
</dbReference>
<organism evidence="6 7">
    <name type="scientific">Tritrichomonas musculus</name>
    <dbReference type="NCBI Taxonomy" id="1915356"/>
    <lineage>
        <taxon>Eukaryota</taxon>
        <taxon>Metamonada</taxon>
        <taxon>Parabasalia</taxon>
        <taxon>Tritrichomonadida</taxon>
        <taxon>Tritrichomonadidae</taxon>
        <taxon>Tritrichomonas</taxon>
    </lineage>
</organism>
<name>A0ABR2K880_9EUKA</name>
<protein>
    <recommendedName>
        <fullName evidence="5">Protein kinase domain-containing protein</fullName>
    </recommendedName>
</protein>
<evidence type="ECO:0000259" key="5">
    <source>
        <dbReference type="PROSITE" id="PS50011"/>
    </source>
</evidence>
<dbReference type="Proteomes" id="UP001470230">
    <property type="component" value="Unassembled WGS sequence"/>
</dbReference>
<comment type="caution">
    <text evidence="6">The sequence shown here is derived from an EMBL/GenBank/DDBJ whole genome shotgun (WGS) entry which is preliminary data.</text>
</comment>
<feature type="binding site" evidence="3">
    <location>
        <position position="43"/>
    </location>
    <ligand>
        <name>ATP</name>
        <dbReference type="ChEBI" id="CHEBI:30616"/>
    </ligand>
</feature>
<accession>A0ABR2K880</accession>
<keyword evidence="4" id="KW-0808">Transferase</keyword>
<dbReference type="InterPro" id="IPR011009">
    <property type="entry name" value="Kinase-like_dom_sf"/>
</dbReference>
<keyword evidence="4" id="KW-0723">Serine/threonine-protein kinase</keyword>
<keyword evidence="1 3" id="KW-0547">Nucleotide-binding</keyword>
<keyword evidence="4" id="KW-0418">Kinase</keyword>
<sequence length="347" mass="39443">MDLRGRKSFTIGFYTFIKQIGQGGFSEVYLVKHRNYNNYFVAKAIRTNIEEGEGESREEIFATEVKALSALDHPHIIRLYDHFVIDRLLYLVLEYCPNGSLHDEALAHGRIKISRFYEISQEIVDALAYCHQNGVAHRDIKPGNVLIDSYNRTKIADFGICVKTSQDELTEHFSGSLSYLAPEIFQKKPHNAMMADVWALGVTFATILLGRSPWQSDSVGGLKKLISAGKYRLSSRIPDIVQDLISKMIVVEPSDRLTMKQISEHPFFTQFQPIPHNFGPRHNLQQKSIVEQIEGDTENKKSNKVLKTVVSMITHNSRSGIVVTSRYCPSNSKQKLMNGYEDILKFS</sequence>
<feature type="domain" description="Protein kinase" evidence="5">
    <location>
        <begin position="14"/>
        <end position="268"/>
    </location>
</feature>
<dbReference type="PANTHER" id="PTHR24362">
    <property type="entry name" value="SERINE/THREONINE-PROTEIN KINASE NEK"/>
    <property type="match status" value="1"/>
</dbReference>
<evidence type="ECO:0000256" key="2">
    <source>
        <dbReference type="ARBA" id="ARBA00022840"/>
    </source>
</evidence>
<proteinExistence type="inferred from homology"/>
<keyword evidence="2 3" id="KW-0067">ATP-binding</keyword>
<evidence type="ECO:0000256" key="1">
    <source>
        <dbReference type="ARBA" id="ARBA00022741"/>
    </source>
</evidence>
<dbReference type="PROSITE" id="PS00108">
    <property type="entry name" value="PROTEIN_KINASE_ST"/>
    <property type="match status" value="1"/>
</dbReference>
<dbReference type="EMBL" id="JAPFFF010000006">
    <property type="protein sequence ID" value="KAK8887086.1"/>
    <property type="molecule type" value="Genomic_DNA"/>
</dbReference>
<dbReference type="Gene3D" id="1.10.510.10">
    <property type="entry name" value="Transferase(Phosphotransferase) domain 1"/>
    <property type="match status" value="1"/>
</dbReference>
<comment type="similarity">
    <text evidence="4">Belongs to the protein kinase superfamily.</text>
</comment>
<evidence type="ECO:0000256" key="3">
    <source>
        <dbReference type="PROSITE-ProRule" id="PRU10141"/>
    </source>
</evidence>
<gene>
    <name evidence="6" type="ORF">M9Y10_038122</name>
</gene>
<evidence type="ECO:0000313" key="7">
    <source>
        <dbReference type="Proteomes" id="UP001470230"/>
    </source>
</evidence>
<dbReference type="InterPro" id="IPR008271">
    <property type="entry name" value="Ser/Thr_kinase_AS"/>
</dbReference>
<dbReference type="SMART" id="SM00220">
    <property type="entry name" value="S_TKc"/>
    <property type="match status" value="1"/>
</dbReference>
<evidence type="ECO:0000313" key="6">
    <source>
        <dbReference type="EMBL" id="KAK8887086.1"/>
    </source>
</evidence>
<evidence type="ECO:0000256" key="4">
    <source>
        <dbReference type="RuleBase" id="RU000304"/>
    </source>
</evidence>
<dbReference type="InterPro" id="IPR000719">
    <property type="entry name" value="Prot_kinase_dom"/>
</dbReference>
<dbReference type="PROSITE" id="PS50011">
    <property type="entry name" value="PROTEIN_KINASE_DOM"/>
    <property type="match status" value="1"/>
</dbReference>
<dbReference type="PANTHER" id="PTHR24362:SF309">
    <property type="entry name" value="PROTEIN KINASE DOMAIN-CONTAINING PROTEIN"/>
    <property type="match status" value="1"/>
</dbReference>
<dbReference type="PROSITE" id="PS00107">
    <property type="entry name" value="PROTEIN_KINASE_ATP"/>
    <property type="match status" value="1"/>
</dbReference>
<reference evidence="6 7" key="1">
    <citation type="submission" date="2024-04" db="EMBL/GenBank/DDBJ databases">
        <title>Tritrichomonas musculus Genome.</title>
        <authorList>
            <person name="Alves-Ferreira E."/>
            <person name="Grigg M."/>
            <person name="Lorenzi H."/>
            <person name="Galac M."/>
        </authorList>
    </citation>
    <scope>NUCLEOTIDE SEQUENCE [LARGE SCALE GENOMIC DNA]</scope>
    <source>
        <strain evidence="6 7">EAF2021</strain>
    </source>
</reference>